<organism evidence="2 3">
    <name type="scientific">Rubrobacter marinus</name>
    <dbReference type="NCBI Taxonomy" id="2653852"/>
    <lineage>
        <taxon>Bacteria</taxon>
        <taxon>Bacillati</taxon>
        <taxon>Actinomycetota</taxon>
        <taxon>Rubrobacteria</taxon>
        <taxon>Rubrobacterales</taxon>
        <taxon>Rubrobacteraceae</taxon>
        <taxon>Rubrobacter</taxon>
    </lineage>
</organism>
<dbReference type="InterPro" id="IPR029442">
    <property type="entry name" value="GyrI-like"/>
</dbReference>
<sequence>MRKVDLRKKLKHLYGPTAKEVVEVEVPEMRFLMVDGQGNPNTSEAFKDAVEALYALSYALKFAVKKEQGVDYGVMPLEGLWQTDGRQGSFEEIQGDKEAWKWTLMIMQPEWVGQELYERALVSVGRKKNLPGLRGIRFEAFREGRAAQVMHVGPFSEEGPTIEGVVAFVAERGGGMRGKHHEIYLNDFRRTAPERLKTVVRHPF</sequence>
<evidence type="ECO:0000313" key="2">
    <source>
        <dbReference type="EMBL" id="QIN80839.1"/>
    </source>
</evidence>
<proteinExistence type="predicted"/>
<reference evidence="2 3" key="1">
    <citation type="submission" date="2019-10" db="EMBL/GenBank/DDBJ databases">
        <title>Rubrobacter sp nov SCSIO 52915 isolated from a deep-sea sediment in the South China Sea.</title>
        <authorList>
            <person name="Chen R.W."/>
        </authorList>
    </citation>
    <scope>NUCLEOTIDE SEQUENCE [LARGE SCALE GENOMIC DNA]</scope>
    <source>
        <strain evidence="2 3">SCSIO 52915</strain>
    </source>
</reference>
<name>A0A6G8Q306_9ACTN</name>
<accession>A0A6G8Q306</accession>
<evidence type="ECO:0000259" key="1">
    <source>
        <dbReference type="Pfam" id="PF06445"/>
    </source>
</evidence>
<protein>
    <recommendedName>
        <fullName evidence="1">GyrI-like small molecule binding domain-containing protein</fullName>
    </recommendedName>
</protein>
<keyword evidence="3" id="KW-1185">Reference proteome</keyword>
<dbReference type="InterPro" id="IPR008319">
    <property type="entry name" value="GyrI-like_CCH_Lin2189-like"/>
</dbReference>
<evidence type="ECO:0000313" key="3">
    <source>
        <dbReference type="Proteomes" id="UP000502706"/>
    </source>
</evidence>
<gene>
    <name evidence="2" type="ORF">GBA65_15175</name>
</gene>
<dbReference type="KEGG" id="rmar:GBA65_15175"/>
<dbReference type="Pfam" id="PF06445">
    <property type="entry name" value="GyrI-like"/>
    <property type="match status" value="1"/>
</dbReference>
<dbReference type="Proteomes" id="UP000502706">
    <property type="component" value="Chromosome"/>
</dbReference>
<dbReference type="Gene3D" id="3.20.80.10">
    <property type="entry name" value="Regulatory factor, effector binding domain"/>
    <property type="match status" value="1"/>
</dbReference>
<dbReference type="PIRSF" id="PIRSF031644">
    <property type="entry name" value="UCP031644"/>
    <property type="match status" value="1"/>
</dbReference>
<dbReference type="InterPro" id="IPR011256">
    <property type="entry name" value="Reg_factor_effector_dom_sf"/>
</dbReference>
<dbReference type="AlphaFoldDB" id="A0A6G8Q306"/>
<feature type="domain" description="GyrI-like small molecule binding" evidence="1">
    <location>
        <begin position="20"/>
        <end position="199"/>
    </location>
</feature>
<dbReference type="EMBL" id="CP045121">
    <property type="protein sequence ID" value="QIN80839.1"/>
    <property type="molecule type" value="Genomic_DNA"/>
</dbReference>